<dbReference type="SUPFAM" id="SSF55729">
    <property type="entry name" value="Acyl-CoA N-acyltransferases (Nat)"/>
    <property type="match status" value="1"/>
</dbReference>
<dbReference type="PANTHER" id="PTHR42919:SF8">
    <property type="entry name" value="N-ALPHA-ACETYLTRANSFERASE 50"/>
    <property type="match status" value="1"/>
</dbReference>
<dbReference type="InterPro" id="IPR051556">
    <property type="entry name" value="N-term/lysine_N-AcTrnsfr"/>
</dbReference>
<dbReference type="GO" id="GO:0016747">
    <property type="term" value="F:acyltransferase activity, transferring groups other than amino-acyl groups"/>
    <property type="evidence" value="ECO:0007669"/>
    <property type="project" value="InterPro"/>
</dbReference>
<dbReference type="EMBL" id="MU001678">
    <property type="protein sequence ID" value="KAF2458132.1"/>
    <property type="molecule type" value="Genomic_DNA"/>
</dbReference>
<protein>
    <recommendedName>
        <fullName evidence="4">N-acetyltransferase domain-containing protein</fullName>
    </recommendedName>
</protein>
<evidence type="ECO:0000259" key="4">
    <source>
        <dbReference type="PROSITE" id="PS51186"/>
    </source>
</evidence>
<reference evidence="5" key="1">
    <citation type="journal article" date="2020" name="Stud. Mycol.">
        <title>101 Dothideomycetes genomes: a test case for predicting lifestyles and emergence of pathogens.</title>
        <authorList>
            <person name="Haridas S."/>
            <person name="Albert R."/>
            <person name="Binder M."/>
            <person name="Bloem J."/>
            <person name="Labutti K."/>
            <person name="Salamov A."/>
            <person name="Andreopoulos B."/>
            <person name="Baker S."/>
            <person name="Barry K."/>
            <person name="Bills G."/>
            <person name="Bluhm B."/>
            <person name="Cannon C."/>
            <person name="Castanera R."/>
            <person name="Culley D."/>
            <person name="Daum C."/>
            <person name="Ezra D."/>
            <person name="Gonzalez J."/>
            <person name="Henrissat B."/>
            <person name="Kuo A."/>
            <person name="Liang C."/>
            <person name="Lipzen A."/>
            <person name="Lutzoni F."/>
            <person name="Magnuson J."/>
            <person name="Mondo S."/>
            <person name="Nolan M."/>
            <person name="Ohm R."/>
            <person name="Pangilinan J."/>
            <person name="Park H.-J."/>
            <person name="Ramirez L."/>
            <person name="Alfaro M."/>
            <person name="Sun H."/>
            <person name="Tritt A."/>
            <person name="Yoshinaga Y."/>
            <person name="Zwiers L.-H."/>
            <person name="Turgeon B."/>
            <person name="Goodwin S."/>
            <person name="Spatafora J."/>
            <person name="Crous P."/>
            <person name="Grigoriev I."/>
        </authorList>
    </citation>
    <scope>NUCLEOTIDE SEQUENCE</scope>
    <source>
        <strain evidence="5">ATCC 16933</strain>
    </source>
</reference>
<gene>
    <name evidence="5" type="ORF">BDY21DRAFT_272289</name>
</gene>
<proteinExistence type="predicted"/>
<feature type="non-terminal residue" evidence="5">
    <location>
        <position position="169"/>
    </location>
</feature>
<evidence type="ECO:0000313" key="5">
    <source>
        <dbReference type="EMBL" id="KAF2458132.1"/>
    </source>
</evidence>
<evidence type="ECO:0000256" key="1">
    <source>
        <dbReference type="ARBA" id="ARBA00022679"/>
    </source>
</evidence>
<dbReference type="InterPro" id="IPR000182">
    <property type="entry name" value="GNAT_dom"/>
</dbReference>
<evidence type="ECO:0000313" key="6">
    <source>
        <dbReference type="Proteomes" id="UP000799766"/>
    </source>
</evidence>
<keyword evidence="1" id="KW-0808">Transferase</keyword>
<accession>A0A6A6P321</accession>
<dbReference type="OrthoDB" id="47374at2759"/>
<feature type="region of interest" description="Disordered" evidence="3">
    <location>
        <begin position="57"/>
        <end position="82"/>
    </location>
</feature>
<dbReference type="GO" id="GO:0031415">
    <property type="term" value="C:NatA complex"/>
    <property type="evidence" value="ECO:0007669"/>
    <property type="project" value="TreeGrafter"/>
</dbReference>
<dbReference type="Pfam" id="PF00583">
    <property type="entry name" value="Acetyltransf_1"/>
    <property type="match status" value="1"/>
</dbReference>
<name>A0A6A6P321_9PEZI</name>
<keyword evidence="6" id="KW-1185">Reference proteome</keyword>
<dbReference type="Gene3D" id="3.40.630.30">
    <property type="match status" value="1"/>
</dbReference>
<evidence type="ECO:0000256" key="2">
    <source>
        <dbReference type="ARBA" id="ARBA00023315"/>
    </source>
</evidence>
<dbReference type="Proteomes" id="UP000799766">
    <property type="component" value="Unassembled WGS sequence"/>
</dbReference>
<feature type="compositionally biased region" description="Gly residues" evidence="3">
    <location>
        <begin position="57"/>
        <end position="68"/>
    </location>
</feature>
<evidence type="ECO:0000256" key="3">
    <source>
        <dbReference type="SAM" id="MobiDB-lite"/>
    </source>
</evidence>
<feature type="domain" description="N-acetyltransferase" evidence="4">
    <location>
        <begin position="2"/>
        <end position="169"/>
    </location>
</feature>
<feature type="non-terminal residue" evidence="5">
    <location>
        <position position="1"/>
    </location>
</feature>
<dbReference type="AlphaFoldDB" id="A0A6A6P321"/>
<organism evidence="5 6">
    <name type="scientific">Lineolata rhizophorae</name>
    <dbReference type="NCBI Taxonomy" id="578093"/>
    <lineage>
        <taxon>Eukaryota</taxon>
        <taxon>Fungi</taxon>
        <taxon>Dikarya</taxon>
        <taxon>Ascomycota</taxon>
        <taxon>Pezizomycotina</taxon>
        <taxon>Dothideomycetes</taxon>
        <taxon>Dothideomycetes incertae sedis</taxon>
        <taxon>Lineolatales</taxon>
        <taxon>Lineolataceae</taxon>
        <taxon>Lineolata</taxon>
    </lineage>
</organism>
<dbReference type="InterPro" id="IPR016181">
    <property type="entry name" value="Acyl_CoA_acyltransferase"/>
</dbReference>
<dbReference type="GO" id="GO:0007064">
    <property type="term" value="P:mitotic sister chromatid cohesion"/>
    <property type="evidence" value="ECO:0007669"/>
    <property type="project" value="TreeGrafter"/>
</dbReference>
<dbReference type="PROSITE" id="PS51186">
    <property type="entry name" value="GNAT"/>
    <property type="match status" value="1"/>
</dbReference>
<sequence length="169" mass="17922">NVTLARLTADLVGAFRRLNGLLLPVPYPDKFYDEAVTDRVAGAVTIVALWWDGGPPGKEGAETGGSHGPGQPPASPATGSTGTIPPPTLYISTLAVLAPFRHLGLAAHLVAAATVRGAALFGCRHVAAHVWAANEEARAWYRRRGFGEEGRDEAYYARLRPKAAVCVRK</sequence>
<dbReference type="PANTHER" id="PTHR42919">
    <property type="entry name" value="N-ALPHA-ACETYLTRANSFERASE"/>
    <property type="match status" value="1"/>
</dbReference>
<keyword evidence="2" id="KW-0012">Acyltransferase</keyword>